<keyword evidence="10" id="KW-1133">Transmembrane helix</keyword>
<evidence type="ECO:0000313" key="13">
    <source>
        <dbReference type="Proteomes" id="UP000261580"/>
    </source>
</evidence>
<reference evidence="12" key="2">
    <citation type="submission" date="2025-09" db="UniProtKB">
        <authorList>
            <consortium name="Ensembl"/>
        </authorList>
    </citation>
    <scope>IDENTIFICATION</scope>
</reference>
<protein>
    <submittedName>
        <fullName evidence="12">Ubiquitin associated protein 2a</fullName>
    </submittedName>
</protein>
<evidence type="ECO:0000256" key="2">
    <source>
        <dbReference type="ARBA" id="ARBA00004286"/>
    </source>
</evidence>
<organism evidence="12 13">
    <name type="scientific">Neolamprologus brichardi</name>
    <name type="common">Fairy cichlid</name>
    <name type="synonym">Lamprologus brichardi</name>
    <dbReference type="NCBI Taxonomy" id="32507"/>
    <lineage>
        <taxon>Eukaryota</taxon>
        <taxon>Metazoa</taxon>
        <taxon>Chordata</taxon>
        <taxon>Craniata</taxon>
        <taxon>Vertebrata</taxon>
        <taxon>Euteleostomi</taxon>
        <taxon>Actinopterygii</taxon>
        <taxon>Neopterygii</taxon>
        <taxon>Teleostei</taxon>
        <taxon>Neoteleostei</taxon>
        <taxon>Acanthomorphata</taxon>
        <taxon>Ovalentaria</taxon>
        <taxon>Cichlomorphae</taxon>
        <taxon>Cichliformes</taxon>
        <taxon>Cichlidae</taxon>
        <taxon>African cichlids</taxon>
        <taxon>Pseudocrenilabrinae</taxon>
        <taxon>Lamprologini</taxon>
        <taxon>Neolamprologus</taxon>
    </lineage>
</organism>
<keyword evidence="6" id="KW-0963">Cytoplasm</keyword>
<feature type="region of interest" description="Disordered" evidence="9">
    <location>
        <begin position="63"/>
        <end position="133"/>
    </location>
</feature>
<dbReference type="CDD" id="cd14277">
    <property type="entry name" value="UBA_UBP2_like"/>
    <property type="match status" value="1"/>
</dbReference>
<evidence type="ECO:0000256" key="6">
    <source>
        <dbReference type="ARBA" id="ARBA00022490"/>
    </source>
</evidence>
<keyword evidence="8" id="KW-0539">Nucleus</keyword>
<dbReference type="SMART" id="SM00165">
    <property type="entry name" value="UBA"/>
    <property type="match status" value="1"/>
</dbReference>
<keyword evidence="13" id="KW-1185">Reference proteome</keyword>
<feature type="domain" description="UBA" evidence="11">
    <location>
        <begin position="15"/>
        <end position="53"/>
    </location>
</feature>
<evidence type="ECO:0000256" key="7">
    <source>
        <dbReference type="ARBA" id="ARBA00022553"/>
    </source>
</evidence>
<dbReference type="GO" id="GO:0005737">
    <property type="term" value="C:cytoplasm"/>
    <property type="evidence" value="ECO:0007669"/>
    <property type="project" value="UniProtKB-SubCell"/>
</dbReference>
<dbReference type="AlphaFoldDB" id="A0A3Q4HTB2"/>
<evidence type="ECO:0000256" key="9">
    <source>
        <dbReference type="SAM" id="MobiDB-lite"/>
    </source>
</evidence>
<dbReference type="InterPro" id="IPR015940">
    <property type="entry name" value="UBA"/>
</dbReference>
<accession>A0A3Q4HTB2</accession>
<dbReference type="Ensembl" id="ENSNBRT00000024854.1">
    <property type="protein sequence ID" value="ENSNBRP00000024218.1"/>
    <property type="gene ID" value="ENSNBRG00000018489.1"/>
</dbReference>
<evidence type="ECO:0000256" key="4">
    <source>
        <dbReference type="ARBA" id="ARBA00022454"/>
    </source>
</evidence>
<evidence type="ECO:0000313" key="12">
    <source>
        <dbReference type="Ensembl" id="ENSNBRP00000024218.1"/>
    </source>
</evidence>
<keyword evidence="5" id="KW-0488">Methylation</keyword>
<dbReference type="Bgee" id="ENSNBRG00000018489">
    <property type="expression patterns" value="Expressed in blood and 8 other cell types or tissues"/>
</dbReference>
<dbReference type="Gene3D" id="1.10.8.10">
    <property type="entry name" value="DNA helicase RuvA subunit, C-terminal domain"/>
    <property type="match status" value="1"/>
</dbReference>
<sequence length="185" mass="20861">IRLAQMIYDKNDADFEGKVNQLMEVTGKNQDECMVALHDCNEDVSRAINFLLESNTDMTSWETVGKKKPLVKEGPSESKENKENREKKGEREASKGRTTGNRKGKGASRSRQARPEENGVEVTPVDKGSDRGRRVKGGREFAHCFLYTCLFCLHFSLITGCPLVAWRNTLEDWAAEDWSEDVSVS</sequence>
<dbReference type="SUPFAM" id="SSF46934">
    <property type="entry name" value="UBA-like"/>
    <property type="match status" value="1"/>
</dbReference>
<evidence type="ECO:0000256" key="10">
    <source>
        <dbReference type="SAM" id="Phobius"/>
    </source>
</evidence>
<dbReference type="PANTHER" id="PTHR16308">
    <property type="entry name" value="UBIQUITIN ASSOCIATED PROTEIN 2-LIKE/LINGERER"/>
    <property type="match status" value="1"/>
</dbReference>
<dbReference type="InterPro" id="IPR051833">
    <property type="entry name" value="TC-DDR_regulator"/>
</dbReference>
<keyword evidence="10" id="KW-0812">Transmembrane</keyword>
<dbReference type="GO" id="GO:0005694">
    <property type="term" value="C:chromosome"/>
    <property type="evidence" value="ECO:0007669"/>
    <property type="project" value="UniProtKB-SubCell"/>
</dbReference>
<dbReference type="PANTHER" id="PTHR16308:SF19">
    <property type="entry name" value="UBIQUITIN-ASSOCIATED PROTEIN 2"/>
    <property type="match status" value="1"/>
</dbReference>
<dbReference type="FunFam" id="1.10.8.10:FF:000004">
    <property type="entry name" value="ubiquitin-associated protein 2-like isoform X1"/>
    <property type="match status" value="1"/>
</dbReference>
<dbReference type="GO" id="GO:0061484">
    <property type="term" value="P:hematopoietic stem cell homeostasis"/>
    <property type="evidence" value="ECO:0007669"/>
    <property type="project" value="UniProtKB-ARBA"/>
</dbReference>
<reference evidence="12" key="1">
    <citation type="submission" date="2025-08" db="UniProtKB">
        <authorList>
            <consortium name="Ensembl"/>
        </authorList>
    </citation>
    <scope>IDENTIFICATION</scope>
</reference>
<evidence type="ECO:0000259" key="11">
    <source>
        <dbReference type="SMART" id="SM00165"/>
    </source>
</evidence>
<dbReference type="Proteomes" id="UP000261580">
    <property type="component" value="Unassembled WGS sequence"/>
</dbReference>
<evidence type="ECO:0000256" key="1">
    <source>
        <dbReference type="ARBA" id="ARBA00004123"/>
    </source>
</evidence>
<comment type="subcellular location">
    <subcellularLocation>
        <location evidence="2">Chromosome</location>
    </subcellularLocation>
    <subcellularLocation>
        <location evidence="3">Cytoplasm</location>
    </subcellularLocation>
    <subcellularLocation>
        <location evidence="1">Nucleus</location>
    </subcellularLocation>
</comment>
<evidence type="ECO:0000256" key="5">
    <source>
        <dbReference type="ARBA" id="ARBA00022481"/>
    </source>
</evidence>
<feature type="compositionally biased region" description="Basic residues" evidence="9">
    <location>
        <begin position="100"/>
        <end position="112"/>
    </location>
</feature>
<dbReference type="InterPro" id="IPR009060">
    <property type="entry name" value="UBA-like_sf"/>
</dbReference>
<keyword evidence="4" id="KW-0158">Chromosome</keyword>
<name>A0A3Q4HTB2_NEOBR</name>
<feature type="transmembrane region" description="Helical" evidence="10">
    <location>
        <begin position="141"/>
        <end position="165"/>
    </location>
</feature>
<proteinExistence type="predicted"/>
<evidence type="ECO:0000256" key="3">
    <source>
        <dbReference type="ARBA" id="ARBA00004496"/>
    </source>
</evidence>
<evidence type="ECO:0000256" key="8">
    <source>
        <dbReference type="ARBA" id="ARBA00023242"/>
    </source>
</evidence>
<dbReference type="GeneTree" id="ENSGT00390000003453"/>
<dbReference type="GO" id="GO:0005634">
    <property type="term" value="C:nucleus"/>
    <property type="evidence" value="ECO:0007669"/>
    <property type="project" value="UniProtKB-SubCell"/>
</dbReference>
<keyword evidence="10" id="KW-0472">Membrane</keyword>
<feature type="compositionally biased region" description="Basic and acidic residues" evidence="9">
    <location>
        <begin position="70"/>
        <end position="95"/>
    </location>
</feature>
<keyword evidence="7" id="KW-0597">Phosphoprotein</keyword>